<gene>
    <name evidence="1" type="ORF">G7B40_036425</name>
</gene>
<dbReference type="RefSeq" id="WP_208340842.1">
    <property type="nucleotide sequence ID" value="NZ_CAWQFN010000747.1"/>
</dbReference>
<dbReference type="SUPFAM" id="SSF141694">
    <property type="entry name" value="AF2212/PG0164-like"/>
    <property type="match status" value="1"/>
</dbReference>
<dbReference type="AlphaFoldDB" id="A0AAP5IEE8"/>
<evidence type="ECO:0000313" key="2">
    <source>
        <dbReference type="Proteomes" id="UP000667802"/>
    </source>
</evidence>
<dbReference type="Gene3D" id="4.10.1150.10">
    <property type="entry name" value="AF2212/PG0164-like"/>
    <property type="match status" value="1"/>
</dbReference>
<dbReference type="EMBL" id="JAALHA020000029">
    <property type="protein sequence ID" value="MDR9900001.1"/>
    <property type="molecule type" value="Genomic_DNA"/>
</dbReference>
<dbReference type="Pfam" id="PF01954">
    <property type="entry name" value="AF2212-like"/>
    <property type="match status" value="1"/>
</dbReference>
<accession>A0AAP5IEE8</accession>
<protein>
    <submittedName>
        <fullName evidence="1">Antitoxin family protein</fullName>
    </submittedName>
</protein>
<organism evidence="1 2">
    <name type="scientific">Aetokthonos hydrillicola Thurmond2011</name>
    <dbReference type="NCBI Taxonomy" id="2712845"/>
    <lineage>
        <taxon>Bacteria</taxon>
        <taxon>Bacillati</taxon>
        <taxon>Cyanobacteriota</taxon>
        <taxon>Cyanophyceae</taxon>
        <taxon>Nostocales</taxon>
        <taxon>Hapalosiphonaceae</taxon>
        <taxon>Aetokthonos</taxon>
    </lineage>
</organism>
<proteinExistence type="predicted"/>
<comment type="caution">
    <text evidence="1">The sequence shown here is derived from an EMBL/GenBank/DDBJ whole genome shotgun (WGS) entry which is preliminary data.</text>
</comment>
<reference evidence="2" key="1">
    <citation type="journal article" date="2021" name="Science">
        <title>Hunting the eagle killer: A cyanobacterial neurotoxin causes vacuolar myelinopathy.</title>
        <authorList>
            <person name="Breinlinger S."/>
            <person name="Phillips T.J."/>
            <person name="Haram B.N."/>
            <person name="Mares J."/>
            <person name="Martinez Yerena J.A."/>
            <person name="Hrouzek P."/>
            <person name="Sobotka R."/>
            <person name="Henderson W.M."/>
            <person name="Schmieder P."/>
            <person name="Williams S.M."/>
            <person name="Lauderdale J.D."/>
            <person name="Wilde H.D."/>
            <person name="Gerrin W."/>
            <person name="Kust A."/>
            <person name="Washington J.W."/>
            <person name="Wagner C."/>
            <person name="Geier B."/>
            <person name="Liebeke M."/>
            <person name="Enke H."/>
            <person name="Niedermeyer T.H.J."/>
            <person name="Wilde S.B."/>
        </authorList>
    </citation>
    <scope>NUCLEOTIDE SEQUENCE [LARGE SCALE GENOMIC DNA]</scope>
    <source>
        <strain evidence="2">Thurmond2011</strain>
    </source>
</reference>
<name>A0AAP5IEE8_9CYAN</name>
<keyword evidence="2" id="KW-1185">Reference proteome</keyword>
<evidence type="ECO:0000313" key="1">
    <source>
        <dbReference type="EMBL" id="MDR9900001.1"/>
    </source>
</evidence>
<dbReference type="Proteomes" id="UP000667802">
    <property type="component" value="Unassembled WGS sequence"/>
</dbReference>
<dbReference type="InterPro" id="IPR024069">
    <property type="entry name" value="AF2212-like_dom_sf"/>
</dbReference>
<dbReference type="InterPro" id="IPR008203">
    <property type="entry name" value="AF2212-like"/>
</dbReference>
<sequence length="55" mass="6048">MTISIEAVYEQGVLRLLQPIQLAEGTRVEVTVTLTPKDKTPKEILAEIAAMPLEV</sequence>